<evidence type="ECO:0000259" key="9">
    <source>
        <dbReference type="Pfam" id="PF07992"/>
    </source>
</evidence>
<dbReference type="GO" id="GO:0016491">
    <property type="term" value="F:oxidoreductase activity"/>
    <property type="evidence" value="ECO:0007669"/>
    <property type="project" value="UniProtKB-KW"/>
</dbReference>
<dbReference type="Proteomes" id="UP000319771">
    <property type="component" value="Unassembled WGS sequence"/>
</dbReference>
<feature type="binding site" evidence="7">
    <location>
        <position position="19"/>
    </location>
    <ligand>
        <name>FAD</name>
        <dbReference type="ChEBI" id="CHEBI:57692"/>
    </ligand>
</feature>
<feature type="binding site" evidence="8">
    <location>
        <position position="377"/>
    </location>
    <ligand>
        <name>NADP(+)</name>
        <dbReference type="ChEBI" id="CHEBI:58349"/>
    </ligand>
</feature>
<evidence type="ECO:0000256" key="1">
    <source>
        <dbReference type="ARBA" id="ARBA00001974"/>
    </source>
</evidence>
<dbReference type="InterPro" id="IPR021163">
    <property type="entry name" value="Ferredox_Rdtase_adrenod"/>
</dbReference>
<accession>A0A538U5R5</accession>
<dbReference type="PANTHER" id="PTHR48467:SF1">
    <property type="entry name" value="GLUTAMATE SYNTHASE 1 [NADH], CHLOROPLASTIC-LIKE"/>
    <property type="match status" value="1"/>
</dbReference>
<gene>
    <name evidence="10" type="ORF">E6K81_10525</name>
</gene>
<keyword evidence="6" id="KW-0560">Oxidoreductase</keyword>
<keyword evidence="5 8" id="KW-0521">NADP</keyword>
<evidence type="ECO:0000256" key="4">
    <source>
        <dbReference type="ARBA" id="ARBA00022827"/>
    </source>
</evidence>
<feature type="domain" description="FAD/NAD(P)-binding" evidence="9">
    <location>
        <begin position="10"/>
        <end position="168"/>
    </location>
</feature>
<evidence type="ECO:0000313" key="10">
    <source>
        <dbReference type="EMBL" id="TMQ71243.1"/>
    </source>
</evidence>
<comment type="caution">
    <text evidence="10">The sequence shown here is derived from an EMBL/GenBank/DDBJ whole genome shotgun (WGS) entry which is preliminary data.</text>
</comment>
<dbReference type="Gene3D" id="3.50.50.60">
    <property type="entry name" value="FAD/NAD(P)-binding domain"/>
    <property type="match status" value="1"/>
</dbReference>
<dbReference type="SUPFAM" id="SSF51971">
    <property type="entry name" value="Nucleotide-binding domain"/>
    <property type="match status" value="1"/>
</dbReference>
<feature type="binding site" evidence="7">
    <location>
        <position position="370"/>
    </location>
    <ligand>
        <name>FAD</name>
        <dbReference type="ChEBI" id="CHEBI:57692"/>
    </ligand>
</feature>
<dbReference type="PIRSF" id="PIRSF000362">
    <property type="entry name" value="FNR"/>
    <property type="match status" value="1"/>
</dbReference>
<feature type="binding site" evidence="8">
    <location>
        <position position="212"/>
    </location>
    <ligand>
        <name>NADP(+)</name>
        <dbReference type="ChEBI" id="CHEBI:58349"/>
    </ligand>
</feature>
<sequence length="464" mass="49869">MPDPSDRPLRVAIIGSGPAAFYAAEAVFKAPGRTVTIDMIDRLPTPYGLVRGGVAPDHQKIKSVIAIYEKIAAHPGFRFFGNVEFGRHVTRADLQHYFHAIIYATGAQTDRRLGIPGEDLEGSHSATEFVAWYNGHPDFRDRRFDLSVERVAVIGVGNVAIDVARILCLTPDELSATDMADHAIAALSLSRVKEISILGRRGPVQAAFTTVEVKELGELSAADVCVRPDEVALDPLSAAELEAARSATRAKVEIVQEFSRRTPSGKPRRLHIRFLVSPHEVRGDARGRVSEIELVRTRLVKSPTGAIVTEPTGETEVLPVGLVFRSVGYRGVPLEDVPFDERAGLIPNAQGRVLDRAGGTPLAGHYATGWIKRGPTGVIGNNKADSVETVNALLADATAGVLPAPAEPGPAAFEALVRQRQGACVSFADWKRLDTLEVERGKAQGRPRVKFTSVEAMVGALAGT</sequence>
<dbReference type="Gene3D" id="3.40.50.720">
    <property type="entry name" value="NAD(P)-binding Rossmann-like Domain"/>
    <property type="match status" value="1"/>
</dbReference>
<dbReference type="InterPro" id="IPR023753">
    <property type="entry name" value="FAD/NAD-binding_dom"/>
</dbReference>
<dbReference type="InterPro" id="IPR036188">
    <property type="entry name" value="FAD/NAD-bd_sf"/>
</dbReference>
<proteinExistence type="inferred from homology"/>
<comment type="cofactor">
    <cofactor evidence="1 7">
        <name>FAD</name>
        <dbReference type="ChEBI" id="CHEBI:57692"/>
    </cofactor>
</comment>
<organism evidence="10 11">
    <name type="scientific">Eiseniibacteriota bacterium</name>
    <dbReference type="NCBI Taxonomy" id="2212470"/>
    <lineage>
        <taxon>Bacteria</taxon>
        <taxon>Candidatus Eiseniibacteriota</taxon>
    </lineage>
</organism>
<dbReference type="InterPro" id="IPR055275">
    <property type="entry name" value="Ferredox_Rdtase"/>
</dbReference>
<feature type="binding site" evidence="7">
    <location>
        <position position="49"/>
    </location>
    <ligand>
        <name>FAD</name>
        <dbReference type="ChEBI" id="CHEBI:57692"/>
    </ligand>
</feature>
<feature type="binding site" evidence="8">
    <location>
        <begin position="200"/>
        <end position="201"/>
    </location>
    <ligand>
        <name>NADP(+)</name>
        <dbReference type="ChEBI" id="CHEBI:58349"/>
    </ligand>
</feature>
<dbReference type="Pfam" id="PF07992">
    <property type="entry name" value="Pyr_redox_2"/>
    <property type="match status" value="1"/>
</dbReference>
<protein>
    <submittedName>
        <fullName evidence="10">NADP oxidoreductase</fullName>
    </submittedName>
</protein>
<evidence type="ECO:0000313" key="11">
    <source>
        <dbReference type="Proteomes" id="UP000319771"/>
    </source>
</evidence>
<evidence type="ECO:0000256" key="5">
    <source>
        <dbReference type="ARBA" id="ARBA00022857"/>
    </source>
</evidence>
<dbReference type="PRINTS" id="PR00419">
    <property type="entry name" value="ADXRDTASE"/>
</dbReference>
<evidence type="ECO:0000256" key="7">
    <source>
        <dbReference type="PIRSR" id="PIRSR000362-1"/>
    </source>
</evidence>
<evidence type="ECO:0000256" key="2">
    <source>
        <dbReference type="ARBA" id="ARBA00008312"/>
    </source>
</evidence>
<dbReference type="AlphaFoldDB" id="A0A538U5R5"/>
<evidence type="ECO:0000256" key="6">
    <source>
        <dbReference type="ARBA" id="ARBA00023002"/>
    </source>
</evidence>
<reference evidence="10 11" key="1">
    <citation type="journal article" date="2019" name="Nat. Microbiol.">
        <title>Mediterranean grassland soil C-N compound turnover is dependent on rainfall and depth, and is mediated by genomically divergent microorganisms.</title>
        <authorList>
            <person name="Diamond S."/>
            <person name="Andeer P.F."/>
            <person name="Li Z."/>
            <person name="Crits-Christoph A."/>
            <person name="Burstein D."/>
            <person name="Anantharaman K."/>
            <person name="Lane K.R."/>
            <person name="Thomas B.C."/>
            <person name="Pan C."/>
            <person name="Northen T.R."/>
            <person name="Banfield J.F."/>
        </authorList>
    </citation>
    <scope>NUCLEOTIDE SEQUENCE [LARGE SCALE GENOMIC DNA]</scope>
    <source>
        <strain evidence="10">WS_11</strain>
    </source>
</reference>
<name>A0A538U5R5_UNCEI</name>
<evidence type="ECO:0000256" key="3">
    <source>
        <dbReference type="ARBA" id="ARBA00022630"/>
    </source>
</evidence>
<keyword evidence="4 7" id="KW-0274">FAD</keyword>
<dbReference type="EMBL" id="VBPB01000175">
    <property type="protein sequence ID" value="TMQ71243.1"/>
    <property type="molecule type" value="Genomic_DNA"/>
</dbReference>
<dbReference type="PANTHER" id="PTHR48467">
    <property type="entry name" value="GLUTAMATE SYNTHASE 1 [NADH], CHLOROPLASTIC-LIKE"/>
    <property type="match status" value="1"/>
</dbReference>
<feature type="binding site" evidence="7">
    <location>
        <begin position="377"/>
        <end position="379"/>
    </location>
    <ligand>
        <name>FAD</name>
        <dbReference type="ChEBI" id="CHEBI:57692"/>
    </ligand>
</feature>
<evidence type="ECO:0000256" key="8">
    <source>
        <dbReference type="PIRSR" id="PIRSR000362-2"/>
    </source>
</evidence>
<comment type="similarity">
    <text evidence="2">Belongs to the ferredoxin--NADP reductase type 1 family.</text>
</comment>
<keyword evidence="3" id="KW-0285">Flavoprotein</keyword>